<protein>
    <submittedName>
        <fullName evidence="2">Uncharacterized protein</fullName>
    </submittedName>
</protein>
<accession>A0A0S3T592</accession>
<dbReference type="AlphaFoldDB" id="A0A0S3T592"/>
<evidence type="ECO:0000313" key="3">
    <source>
        <dbReference type="Proteomes" id="UP000291084"/>
    </source>
</evidence>
<organism evidence="2 3">
    <name type="scientific">Vigna angularis var. angularis</name>
    <dbReference type="NCBI Taxonomy" id="157739"/>
    <lineage>
        <taxon>Eukaryota</taxon>
        <taxon>Viridiplantae</taxon>
        <taxon>Streptophyta</taxon>
        <taxon>Embryophyta</taxon>
        <taxon>Tracheophyta</taxon>
        <taxon>Spermatophyta</taxon>
        <taxon>Magnoliopsida</taxon>
        <taxon>eudicotyledons</taxon>
        <taxon>Gunneridae</taxon>
        <taxon>Pentapetalae</taxon>
        <taxon>rosids</taxon>
        <taxon>fabids</taxon>
        <taxon>Fabales</taxon>
        <taxon>Fabaceae</taxon>
        <taxon>Papilionoideae</taxon>
        <taxon>50 kb inversion clade</taxon>
        <taxon>NPAAA clade</taxon>
        <taxon>indigoferoid/millettioid clade</taxon>
        <taxon>Phaseoleae</taxon>
        <taxon>Vigna</taxon>
    </lineage>
</organism>
<evidence type="ECO:0000313" key="2">
    <source>
        <dbReference type="EMBL" id="BAU00109.1"/>
    </source>
</evidence>
<sequence>MMVIWFHLLIHFRSIISSFSKANLFQLQKRLIFPTIYTKLHIYFDYCFLKHDTSFCSLLVDRGWCVLKVAQTSKA</sequence>
<dbReference type="EMBL" id="AP015043">
    <property type="protein sequence ID" value="BAU00109.1"/>
    <property type="molecule type" value="Genomic_DNA"/>
</dbReference>
<dbReference type="Proteomes" id="UP000291084">
    <property type="component" value="Chromosome 10"/>
</dbReference>
<keyword evidence="1" id="KW-0732">Signal</keyword>
<proteinExistence type="predicted"/>
<feature type="chain" id="PRO_5006618821" evidence="1">
    <location>
        <begin position="18"/>
        <end position="75"/>
    </location>
</feature>
<feature type="signal peptide" evidence="1">
    <location>
        <begin position="1"/>
        <end position="17"/>
    </location>
</feature>
<gene>
    <name evidence="2" type="primary">Vigan.10G167600</name>
    <name evidence="2" type="ORF">VIGAN_10167600</name>
</gene>
<keyword evidence="3" id="KW-1185">Reference proteome</keyword>
<reference evidence="2 3" key="1">
    <citation type="journal article" date="2015" name="Sci. Rep.">
        <title>The power of single molecule real-time sequencing technology in the de novo assembly of a eukaryotic genome.</title>
        <authorList>
            <person name="Sakai H."/>
            <person name="Naito K."/>
            <person name="Ogiso-Tanaka E."/>
            <person name="Takahashi Y."/>
            <person name="Iseki K."/>
            <person name="Muto C."/>
            <person name="Satou K."/>
            <person name="Teruya K."/>
            <person name="Shiroma A."/>
            <person name="Shimoji M."/>
            <person name="Hirano T."/>
            <person name="Itoh T."/>
            <person name="Kaga A."/>
            <person name="Tomooka N."/>
        </authorList>
    </citation>
    <scope>NUCLEOTIDE SEQUENCE [LARGE SCALE GENOMIC DNA]</scope>
    <source>
        <strain evidence="3">cv. Shumari</strain>
    </source>
</reference>
<evidence type="ECO:0000256" key="1">
    <source>
        <dbReference type="SAM" id="SignalP"/>
    </source>
</evidence>
<name>A0A0S3T592_PHAAN</name>